<evidence type="ECO:0000256" key="1">
    <source>
        <dbReference type="ARBA" id="ARBA00004496"/>
    </source>
</evidence>
<feature type="domain" description="Ribosomal RNA small subunit methyltransferase E PUA-like" evidence="14">
    <location>
        <begin position="18"/>
        <end position="53"/>
    </location>
</feature>
<evidence type="ECO:0000313" key="15">
    <source>
        <dbReference type="EMBL" id="NEV68630.1"/>
    </source>
</evidence>
<comment type="catalytic activity">
    <reaction evidence="11 12">
        <text>uridine(1498) in 16S rRNA + S-adenosyl-L-methionine = N(3)-methyluridine(1498) in 16S rRNA + S-adenosyl-L-homocysteine + H(+)</text>
        <dbReference type="Rhea" id="RHEA:42920"/>
        <dbReference type="Rhea" id="RHEA-COMP:10283"/>
        <dbReference type="Rhea" id="RHEA-COMP:10284"/>
        <dbReference type="ChEBI" id="CHEBI:15378"/>
        <dbReference type="ChEBI" id="CHEBI:57856"/>
        <dbReference type="ChEBI" id="CHEBI:59789"/>
        <dbReference type="ChEBI" id="CHEBI:65315"/>
        <dbReference type="ChEBI" id="CHEBI:74502"/>
        <dbReference type="EC" id="2.1.1.193"/>
    </reaction>
</comment>
<evidence type="ECO:0000256" key="4">
    <source>
        <dbReference type="ARBA" id="ARBA00013673"/>
    </source>
</evidence>
<reference evidence="15" key="3">
    <citation type="submission" date="2020-02" db="EMBL/GenBank/DDBJ databases">
        <authorList>
            <person name="Sarangi A.N."/>
            <person name="Ghosh S."/>
            <person name="Mukherjee M."/>
            <person name="Tripathy S."/>
        </authorList>
    </citation>
    <scope>NUCLEOTIDE SEQUENCE</scope>
    <source>
        <strain evidence="15">BDU141951</strain>
    </source>
</reference>
<dbReference type="EMBL" id="JTHE02000003">
    <property type="protein sequence ID" value="NEV68630.1"/>
    <property type="molecule type" value="Genomic_DNA"/>
</dbReference>
<dbReference type="EC" id="2.1.1.193" evidence="3 12"/>
<protein>
    <recommendedName>
        <fullName evidence="4 12">Ribosomal RNA small subunit methyltransferase E</fullName>
        <ecNumber evidence="3 12">2.1.1.193</ecNumber>
    </recommendedName>
</protein>
<gene>
    <name evidence="15" type="ORF">QQ91_016070</name>
</gene>
<keyword evidence="9 12" id="KW-0949">S-adenosyl-L-methionine</keyword>
<keyword evidence="5 12" id="KW-0963">Cytoplasm</keyword>
<dbReference type="PANTHER" id="PTHR30027">
    <property type="entry name" value="RIBOSOMAL RNA SMALL SUBUNIT METHYLTRANSFERASE E"/>
    <property type="match status" value="1"/>
</dbReference>
<proteinExistence type="inferred from homology"/>
<dbReference type="Gene3D" id="3.40.1280.10">
    <property type="match status" value="1"/>
</dbReference>
<comment type="subcellular location">
    <subcellularLocation>
        <location evidence="1 12">Cytoplasm</location>
    </subcellularLocation>
</comment>
<dbReference type="GO" id="GO:0070042">
    <property type="term" value="F:rRNA (uridine-N3-)-methyltransferase activity"/>
    <property type="evidence" value="ECO:0007669"/>
    <property type="project" value="TreeGrafter"/>
</dbReference>
<dbReference type="NCBIfam" id="TIGR00046">
    <property type="entry name" value="RsmE family RNA methyltransferase"/>
    <property type="match status" value="1"/>
</dbReference>
<dbReference type="Pfam" id="PF04452">
    <property type="entry name" value="Methyltrans_RNA"/>
    <property type="match status" value="1"/>
</dbReference>
<evidence type="ECO:0000256" key="12">
    <source>
        <dbReference type="PIRNR" id="PIRNR015601"/>
    </source>
</evidence>
<dbReference type="Pfam" id="PF20260">
    <property type="entry name" value="PUA_4"/>
    <property type="match status" value="1"/>
</dbReference>
<comment type="caution">
    <text evidence="15">The sequence shown here is derived from an EMBL/GenBank/DDBJ whole genome shotgun (WGS) entry which is preliminary data.</text>
</comment>
<dbReference type="InterPro" id="IPR046887">
    <property type="entry name" value="RsmE_PUA-like"/>
</dbReference>
<feature type="domain" description="Ribosomal RNA small subunit methyltransferase E methyltransferase" evidence="13">
    <location>
        <begin position="77"/>
        <end position="232"/>
    </location>
</feature>
<evidence type="ECO:0000259" key="14">
    <source>
        <dbReference type="Pfam" id="PF20260"/>
    </source>
</evidence>
<dbReference type="AlphaFoldDB" id="A0A0C1Y588"/>
<keyword evidence="8 12" id="KW-0808">Transferase</keyword>
<dbReference type="InterPro" id="IPR015947">
    <property type="entry name" value="PUA-like_sf"/>
</dbReference>
<dbReference type="NCBIfam" id="NF008697">
    <property type="entry name" value="PRK11713.4-1"/>
    <property type="match status" value="1"/>
</dbReference>
<evidence type="ECO:0000256" key="3">
    <source>
        <dbReference type="ARBA" id="ARBA00012328"/>
    </source>
</evidence>
<dbReference type="SUPFAM" id="SSF88697">
    <property type="entry name" value="PUA domain-like"/>
    <property type="match status" value="1"/>
</dbReference>
<comment type="similarity">
    <text evidence="2 12">Belongs to the RNA methyltransferase RsmE family.</text>
</comment>
<sequence length="248" mass="26749">MQRVVVDPAQIQADQLNLTVDQRHYLQRVLRLKSGDRFLALDGQGHLWTAILQPDAAQATLTAIAPEVAPTTGVRSRITLAACLPKQGFDEVVRQVTELGVDEIVPIVSDRTVLRPSANKLQRWRRIAAEAGEQCERLTVPKVREPLAWSSWLAQESQDTRVICVARRSAPALLSVSLLSPLPAIEIAIGPEGGWTESEVTQALAHGYQPASLGGSILRAVTASVVAIGILQAGIEFANITSSNDTSL</sequence>
<dbReference type="GO" id="GO:0005737">
    <property type="term" value="C:cytoplasm"/>
    <property type="evidence" value="ECO:0007669"/>
    <property type="project" value="UniProtKB-SubCell"/>
</dbReference>
<reference evidence="15" key="1">
    <citation type="submission" date="2014-11" db="EMBL/GenBank/DDBJ databases">
        <authorList>
            <person name="Malar M.C."/>
            <person name="Sen D."/>
            <person name="Tripathy S."/>
        </authorList>
    </citation>
    <scope>NUCLEOTIDE SEQUENCE</scope>
    <source>
        <strain evidence="15">BDU141951</strain>
    </source>
</reference>
<keyword evidence="7 12" id="KW-0489">Methyltransferase</keyword>
<dbReference type="CDD" id="cd18084">
    <property type="entry name" value="RsmE-like"/>
    <property type="match status" value="1"/>
</dbReference>
<evidence type="ECO:0000256" key="11">
    <source>
        <dbReference type="ARBA" id="ARBA00047944"/>
    </source>
</evidence>
<dbReference type="PANTHER" id="PTHR30027:SF3">
    <property type="entry name" value="16S RRNA (URACIL(1498)-N(3))-METHYLTRANSFERASE"/>
    <property type="match status" value="1"/>
</dbReference>
<keyword evidence="6 12" id="KW-0698">rRNA processing</keyword>
<reference evidence="15" key="2">
    <citation type="journal article" date="2015" name="Genome Announc.">
        <title>Draft Genome Sequence of Filamentous Marine Cyanobacterium Lyngbya confervoides Strain BDU141951.</title>
        <authorList>
            <person name="Chandrababunaidu M.M."/>
            <person name="Sen D."/>
            <person name="Tripathy S."/>
        </authorList>
    </citation>
    <scope>NUCLEOTIDE SEQUENCE</scope>
    <source>
        <strain evidence="15">BDU141951</strain>
    </source>
</reference>
<dbReference type="GO" id="GO:0070475">
    <property type="term" value="P:rRNA base methylation"/>
    <property type="evidence" value="ECO:0007669"/>
    <property type="project" value="TreeGrafter"/>
</dbReference>
<organism evidence="15">
    <name type="scientific">Lyngbya confervoides BDU141951</name>
    <dbReference type="NCBI Taxonomy" id="1574623"/>
    <lineage>
        <taxon>Bacteria</taxon>
        <taxon>Bacillati</taxon>
        <taxon>Cyanobacteriota</taxon>
        <taxon>Cyanophyceae</taxon>
        <taxon>Oscillatoriophycideae</taxon>
        <taxon>Oscillatoriales</taxon>
        <taxon>Microcoleaceae</taxon>
        <taxon>Lyngbya</taxon>
    </lineage>
</organism>
<dbReference type="InterPro" id="IPR029028">
    <property type="entry name" value="Alpha/beta_knot_MTases"/>
</dbReference>
<evidence type="ECO:0000256" key="5">
    <source>
        <dbReference type="ARBA" id="ARBA00022490"/>
    </source>
</evidence>
<comment type="function">
    <text evidence="10 12">Specifically methylates the N3 position of the uracil ring of uridine 1498 (m3U1498) in 16S rRNA. Acts on the fully assembled 30S ribosomal subunit.</text>
</comment>
<accession>A0A0C1Y588</accession>
<evidence type="ECO:0000256" key="6">
    <source>
        <dbReference type="ARBA" id="ARBA00022552"/>
    </source>
</evidence>
<evidence type="ECO:0000256" key="8">
    <source>
        <dbReference type="ARBA" id="ARBA00022679"/>
    </source>
</evidence>
<dbReference type="SUPFAM" id="SSF75217">
    <property type="entry name" value="alpha/beta knot"/>
    <property type="match status" value="1"/>
</dbReference>
<dbReference type="InterPro" id="IPR046886">
    <property type="entry name" value="RsmE_MTase_dom"/>
</dbReference>
<evidence type="ECO:0000256" key="10">
    <source>
        <dbReference type="ARBA" id="ARBA00025699"/>
    </source>
</evidence>
<evidence type="ECO:0000256" key="9">
    <source>
        <dbReference type="ARBA" id="ARBA00022691"/>
    </source>
</evidence>
<evidence type="ECO:0000256" key="2">
    <source>
        <dbReference type="ARBA" id="ARBA00005528"/>
    </source>
</evidence>
<name>A0A0C1Y588_9CYAN</name>
<dbReference type="InterPro" id="IPR029026">
    <property type="entry name" value="tRNA_m1G_MTases_N"/>
</dbReference>
<evidence type="ECO:0000256" key="7">
    <source>
        <dbReference type="ARBA" id="ARBA00022603"/>
    </source>
</evidence>
<evidence type="ECO:0000259" key="13">
    <source>
        <dbReference type="Pfam" id="PF04452"/>
    </source>
</evidence>
<dbReference type="PIRSF" id="PIRSF015601">
    <property type="entry name" value="MTase_slr0722"/>
    <property type="match status" value="1"/>
</dbReference>
<dbReference type="InterPro" id="IPR006700">
    <property type="entry name" value="RsmE"/>
</dbReference>